<keyword evidence="4" id="KW-1185">Reference proteome</keyword>
<evidence type="ECO:0000256" key="1">
    <source>
        <dbReference type="SAM" id="Coils"/>
    </source>
</evidence>
<keyword evidence="1" id="KW-0175">Coiled coil</keyword>
<feature type="compositionally biased region" description="Polar residues" evidence="2">
    <location>
        <begin position="336"/>
        <end position="345"/>
    </location>
</feature>
<gene>
    <name evidence="3" type="ORF">TRITD_6Av1G214870</name>
</gene>
<proteinExistence type="predicted"/>
<name>A0A9R1B4C3_TRITD</name>
<evidence type="ECO:0000313" key="3">
    <source>
        <dbReference type="EMBL" id="VAI51028.1"/>
    </source>
</evidence>
<evidence type="ECO:0000256" key="2">
    <source>
        <dbReference type="SAM" id="MobiDB-lite"/>
    </source>
</evidence>
<organism evidence="3 4">
    <name type="scientific">Triticum turgidum subsp. durum</name>
    <name type="common">Durum wheat</name>
    <name type="synonym">Triticum durum</name>
    <dbReference type="NCBI Taxonomy" id="4567"/>
    <lineage>
        <taxon>Eukaryota</taxon>
        <taxon>Viridiplantae</taxon>
        <taxon>Streptophyta</taxon>
        <taxon>Embryophyta</taxon>
        <taxon>Tracheophyta</taxon>
        <taxon>Spermatophyta</taxon>
        <taxon>Magnoliopsida</taxon>
        <taxon>Liliopsida</taxon>
        <taxon>Poales</taxon>
        <taxon>Poaceae</taxon>
        <taxon>BOP clade</taxon>
        <taxon>Pooideae</taxon>
        <taxon>Triticodae</taxon>
        <taxon>Triticeae</taxon>
        <taxon>Triticinae</taxon>
        <taxon>Triticum</taxon>
    </lineage>
</organism>
<dbReference type="EMBL" id="LT934121">
    <property type="protein sequence ID" value="VAI51028.1"/>
    <property type="molecule type" value="Genomic_DNA"/>
</dbReference>
<dbReference type="AlphaFoldDB" id="A0A9R1B4C3"/>
<sequence>MEAKGGCLDDIVKEARRRRREKARRREEEAERKHFTYRIEEMEESEEYDTVTKQLPRPSIIKYHDFLEKLWGWDRLLHKGNNVLWSDYSAYLEEYHRRNVAVVRRLAALSEACLVKEEQLVSEWKKIWMKSWEEMVLPMRKSIVLSCLIHQRARSVIVRAYLGAVLDGASRFRKSTLRDDVSGAALLCIAKEDDLTCELLRRGTDPTDDYLVDQGIEIRMCALCLMNRHTSVNFVAATAAMLGMAREAEMMCAWMSKNNKPIDFYDDLIPDEIMDSRRIRYYTFNFMIEILEESSVVAAVGHKIDREEPPNRNGAGGDGDGIPADGAANSTGGGTNSDALNSQSKKNIEGGEKSKRKEESLLEKLWGWERLLPLHGSVKWSDYRSYLEEYHDDSQISTCAEMCAAVVRFCLEMEEELQSKWKIRVRLSTADTLPVSTIIQSSLIKKFALSICGRGGEIGVPSAVAFVCIAKEAELMCELLNHGAKPSDDIVQQSSVIRVCALGLVNHLRGHQPAALVAAMVGMANEATKMCDWMKRESKLVTFSLSGPCELEECRLIRIKALDVMTSILHEHSFPSSKMRNDAMAYE</sequence>
<dbReference type="Gramene" id="TRITD6Av1G214870.1">
    <property type="protein sequence ID" value="TRITD6Av1G214870.1"/>
    <property type="gene ID" value="TRITD6Av1G214870"/>
</dbReference>
<dbReference type="OMA" id="SQISTCA"/>
<protein>
    <submittedName>
        <fullName evidence="3">Uncharacterized protein</fullName>
    </submittedName>
</protein>
<dbReference type="Proteomes" id="UP000324705">
    <property type="component" value="Chromosome 6A"/>
</dbReference>
<accession>A0A9R1B4C3</accession>
<evidence type="ECO:0000313" key="4">
    <source>
        <dbReference type="Proteomes" id="UP000324705"/>
    </source>
</evidence>
<feature type="coiled-coil region" evidence="1">
    <location>
        <begin position="12"/>
        <end position="45"/>
    </location>
</feature>
<feature type="region of interest" description="Disordered" evidence="2">
    <location>
        <begin position="304"/>
        <end position="354"/>
    </location>
</feature>
<reference evidence="3 4" key="1">
    <citation type="submission" date="2017-09" db="EMBL/GenBank/DDBJ databases">
        <authorList>
            <consortium name="International Durum Wheat Genome Sequencing Consortium (IDWGSC)"/>
            <person name="Milanesi L."/>
        </authorList>
    </citation>
    <scope>NUCLEOTIDE SEQUENCE [LARGE SCALE GENOMIC DNA]</scope>
    <source>
        <strain evidence="4">cv. Svevo</strain>
    </source>
</reference>